<keyword evidence="11" id="KW-1185">Reference proteome</keyword>
<evidence type="ECO:0000256" key="3">
    <source>
        <dbReference type="ARBA" id="ARBA00022606"/>
    </source>
</evidence>
<sequence>MIAGNKPYLLTDIIDDIATSSAGFGLFWSALAFMSKSQRVDGFVDMLKDTKFGKPPRFDKMNKLMNLVGLGLGAYSFFGVIFLSAINLFYPGTCEHEKIKYNVEKTCGFLTLFRFPIDVDKSPIKEIYWLILTSSCTMLTGSSSLIMGFIVSLNEMRIVKIQHLKDKFRETFKIADFDQRKKHFHECIAYHTHILSLNDEFNDIFGQVFLMYITFGSAIMSLVGFQCTIDTQLKTTIHFIGWFNIMLTTCYTGQRLLNESNSLIEIYSMEWYLGDLSMQKDVCFVLRRSHIIMNLSAMGFSDLSLAKFSAIMQNIYQIVTLLRQTSNAENVLKNAGN</sequence>
<keyword evidence="7 10" id="KW-0472">Membrane</keyword>
<keyword evidence="2" id="KW-1003">Cell membrane</keyword>
<organism evidence="11 12">
    <name type="scientific">Nicrophorus vespilloides</name>
    <name type="common">Boreal carrion beetle</name>
    <dbReference type="NCBI Taxonomy" id="110193"/>
    <lineage>
        <taxon>Eukaryota</taxon>
        <taxon>Metazoa</taxon>
        <taxon>Ecdysozoa</taxon>
        <taxon>Arthropoda</taxon>
        <taxon>Hexapoda</taxon>
        <taxon>Insecta</taxon>
        <taxon>Pterygota</taxon>
        <taxon>Neoptera</taxon>
        <taxon>Endopterygota</taxon>
        <taxon>Coleoptera</taxon>
        <taxon>Polyphaga</taxon>
        <taxon>Staphyliniformia</taxon>
        <taxon>Silphidae</taxon>
        <taxon>Nicrophorinae</taxon>
        <taxon>Nicrophorus</taxon>
    </lineage>
</organism>
<keyword evidence="3" id="KW-0716">Sensory transduction</keyword>
<name>A0ABM1MTC8_NICVS</name>
<accession>A0ABM1MTC8</accession>
<evidence type="ECO:0000256" key="8">
    <source>
        <dbReference type="ARBA" id="ARBA00023170"/>
    </source>
</evidence>
<evidence type="ECO:0000256" key="4">
    <source>
        <dbReference type="ARBA" id="ARBA00022692"/>
    </source>
</evidence>
<dbReference type="RefSeq" id="XP_017777828.1">
    <property type="nucleotide sequence ID" value="XM_017922339.1"/>
</dbReference>
<keyword evidence="9" id="KW-0807">Transducer</keyword>
<evidence type="ECO:0000313" key="12">
    <source>
        <dbReference type="RefSeq" id="XP_017777828.1"/>
    </source>
</evidence>
<dbReference type="GeneID" id="108563609"/>
<evidence type="ECO:0000256" key="5">
    <source>
        <dbReference type="ARBA" id="ARBA00022725"/>
    </source>
</evidence>
<evidence type="ECO:0000256" key="7">
    <source>
        <dbReference type="ARBA" id="ARBA00023136"/>
    </source>
</evidence>
<comment type="subcellular location">
    <subcellularLocation>
        <location evidence="1">Cell membrane</location>
        <topology evidence="1">Multi-pass membrane protein</topology>
    </subcellularLocation>
</comment>
<dbReference type="InterPro" id="IPR004117">
    <property type="entry name" value="7tm6_olfct_rcpt"/>
</dbReference>
<dbReference type="Pfam" id="PF02949">
    <property type="entry name" value="7tm_6"/>
    <property type="match status" value="1"/>
</dbReference>
<dbReference type="PANTHER" id="PTHR21137:SF35">
    <property type="entry name" value="ODORANT RECEPTOR 19A-RELATED"/>
    <property type="match status" value="1"/>
</dbReference>
<evidence type="ECO:0000256" key="10">
    <source>
        <dbReference type="SAM" id="Phobius"/>
    </source>
</evidence>
<feature type="transmembrane region" description="Helical" evidence="10">
    <location>
        <begin position="204"/>
        <end position="225"/>
    </location>
</feature>
<feature type="transmembrane region" description="Helical" evidence="10">
    <location>
        <begin position="64"/>
        <end position="90"/>
    </location>
</feature>
<keyword evidence="4 10" id="KW-0812">Transmembrane</keyword>
<evidence type="ECO:0000256" key="9">
    <source>
        <dbReference type="ARBA" id="ARBA00023224"/>
    </source>
</evidence>
<reference evidence="12" key="1">
    <citation type="submission" date="2025-08" db="UniProtKB">
        <authorList>
            <consortium name="RefSeq"/>
        </authorList>
    </citation>
    <scope>IDENTIFICATION</scope>
    <source>
        <tissue evidence="12">Whole Larva</tissue>
    </source>
</reference>
<dbReference type="Proteomes" id="UP000695000">
    <property type="component" value="Unplaced"/>
</dbReference>
<keyword evidence="8 12" id="KW-0675">Receptor</keyword>
<evidence type="ECO:0000256" key="1">
    <source>
        <dbReference type="ARBA" id="ARBA00004651"/>
    </source>
</evidence>
<gene>
    <name evidence="12" type="primary">LOC108563609</name>
</gene>
<evidence type="ECO:0000313" key="11">
    <source>
        <dbReference type="Proteomes" id="UP000695000"/>
    </source>
</evidence>
<evidence type="ECO:0000256" key="6">
    <source>
        <dbReference type="ARBA" id="ARBA00022989"/>
    </source>
</evidence>
<proteinExistence type="predicted"/>
<keyword evidence="6 10" id="KW-1133">Transmembrane helix</keyword>
<feature type="transmembrane region" description="Helical" evidence="10">
    <location>
        <begin position="127"/>
        <end position="153"/>
    </location>
</feature>
<dbReference type="PANTHER" id="PTHR21137">
    <property type="entry name" value="ODORANT RECEPTOR"/>
    <property type="match status" value="1"/>
</dbReference>
<evidence type="ECO:0000256" key="2">
    <source>
        <dbReference type="ARBA" id="ARBA00022475"/>
    </source>
</evidence>
<keyword evidence="5" id="KW-0552">Olfaction</keyword>
<protein>
    <submittedName>
        <fullName evidence="12">Odorant receptor 85d</fullName>
    </submittedName>
</protein>